<evidence type="ECO:0000259" key="1">
    <source>
        <dbReference type="PROSITE" id="PS50181"/>
    </source>
</evidence>
<dbReference type="NCBIfam" id="TIGR01640">
    <property type="entry name" value="F_box_assoc_1"/>
    <property type="match status" value="1"/>
</dbReference>
<dbReference type="InterPro" id="IPR006527">
    <property type="entry name" value="F-box-assoc_dom_typ1"/>
</dbReference>
<dbReference type="PROSITE" id="PS50181">
    <property type="entry name" value="FBOX"/>
    <property type="match status" value="1"/>
</dbReference>
<proteinExistence type="predicted"/>
<dbReference type="Gene3D" id="1.20.1280.50">
    <property type="match status" value="1"/>
</dbReference>
<evidence type="ECO:0000313" key="3">
    <source>
        <dbReference type="Proteomes" id="UP001187192"/>
    </source>
</evidence>
<comment type="caution">
    <text evidence="2">The sequence shown here is derived from an EMBL/GenBank/DDBJ whole genome shotgun (WGS) entry which is preliminary data.</text>
</comment>
<dbReference type="Proteomes" id="UP001187192">
    <property type="component" value="Unassembled WGS sequence"/>
</dbReference>
<dbReference type="CDD" id="cd22157">
    <property type="entry name" value="F-box_AtFBW1-like"/>
    <property type="match status" value="1"/>
</dbReference>
<dbReference type="Pfam" id="PF07734">
    <property type="entry name" value="FBA_1"/>
    <property type="match status" value="1"/>
</dbReference>
<evidence type="ECO:0000313" key="2">
    <source>
        <dbReference type="EMBL" id="GMN43941.1"/>
    </source>
</evidence>
<reference evidence="2" key="1">
    <citation type="submission" date="2023-07" db="EMBL/GenBank/DDBJ databases">
        <title>draft genome sequence of fig (Ficus carica).</title>
        <authorList>
            <person name="Takahashi T."/>
            <person name="Nishimura K."/>
        </authorList>
    </citation>
    <scope>NUCLEOTIDE SEQUENCE</scope>
</reference>
<sequence length="390" mass="44616">MSSFCHLPKELVEEIMSWVPADSLMRFKRVSKSWYAVIYGLVNDSSFVAKHLGNAKKMSSSSLIFTHFCPHVDHNGIECNGDMFSLVTVLNADRDDDRIFSVSAELNLPPPWQDGHNRLGRWQMANHCDGIICLVQDPRTMLVCNPVLRECKLLPSTNYAQNVGYFLPSAMGFGYDSIAKQYKIVAIWTRVTVRAEIHTLGTDSWREFILPQDMDIAGFLHKDALYQGGVCYWVVQDFEDIVKILCFDISNEEFYVARFPCLQDIKFRVVGLGISVWNDYVALSVSSRDYDRDTRPLFIDVFVMVDQSGGHKGAASWRKQFSIGPIVIVDFVSTLSIIQNNEFLMQCSDKRLVSCNLRTQKLREVIVDDVDRLRHWACFYEKSLVSVKSR</sequence>
<dbReference type="Pfam" id="PF00646">
    <property type="entry name" value="F-box"/>
    <property type="match status" value="1"/>
</dbReference>
<dbReference type="EMBL" id="BTGU01000017">
    <property type="protein sequence ID" value="GMN43941.1"/>
    <property type="molecule type" value="Genomic_DNA"/>
</dbReference>
<organism evidence="2 3">
    <name type="scientific">Ficus carica</name>
    <name type="common">Common fig</name>
    <dbReference type="NCBI Taxonomy" id="3494"/>
    <lineage>
        <taxon>Eukaryota</taxon>
        <taxon>Viridiplantae</taxon>
        <taxon>Streptophyta</taxon>
        <taxon>Embryophyta</taxon>
        <taxon>Tracheophyta</taxon>
        <taxon>Spermatophyta</taxon>
        <taxon>Magnoliopsida</taxon>
        <taxon>eudicotyledons</taxon>
        <taxon>Gunneridae</taxon>
        <taxon>Pentapetalae</taxon>
        <taxon>rosids</taxon>
        <taxon>fabids</taxon>
        <taxon>Rosales</taxon>
        <taxon>Moraceae</taxon>
        <taxon>Ficeae</taxon>
        <taxon>Ficus</taxon>
    </lineage>
</organism>
<dbReference type="PANTHER" id="PTHR31672:SF10">
    <property type="entry name" value="F-BOX DOMAIN-CONTAINING PROTEIN"/>
    <property type="match status" value="1"/>
</dbReference>
<feature type="domain" description="F-box" evidence="1">
    <location>
        <begin position="1"/>
        <end position="50"/>
    </location>
</feature>
<protein>
    <recommendedName>
        <fullName evidence="1">F-box domain-containing protein</fullName>
    </recommendedName>
</protein>
<dbReference type="InterPro" id="IPR017451">
    <property type="entry name" value="F-box-assoc_interact_dom"/>
</dbReference>
<name>A0AA88APF7_FICCA</name>
<keyword evidence="3" id="KW-1185">Reference proteome</keyword>
<dbReference type="PANTHER" id="PTHR31672">
    <property type="entry name" value="BNACNNG10540D PROTEIN"/>
    <property type="match status" value="1"/>
</dbReference>
<accession>A0AA88APF7</accession>
<dbReference type="InterPro" id="IPR001810">
    <property type="entry name" value="F-box_dom"/>
</dbReference>
<gene>
    <name evidence="2" type="ORF">TIFTF001_013127</name>
</gene>
<dbReference type="AlphaFoldDB" id="A0AA88APF7"/>
<dbReference type="InterPro" id="IPR036047">
    <property type="entry name" value="F-box-like_dom_sf"/>
</dbReference>
<dbReference type="SUPFAM" id="SSF81383">
    <property type="entry name" value="F-box domain"/>
    <property type="match status" value="1"/>
</dbReference>
<dbReference type="InterPro" id="IPR050796">
    <property type="entry name" value="SCF_F-box_component"/>
</dbReference>
<dbReference type="SMART" id="SM00256">
    <property type="entry name" value="FBOX"/>
    <property type="match status" value="1"/>
</dbReference>